<reference evidence="7" key="1">
    <citation type="submission" date="2018-11" db="EMBL/GenBank/DDBJ databases">
        <title>Proposal to divide the Flavobacteriaceae and reorganize its genera based on Amino Acid Identity values calculated from whole genome sequences.</title>
        <authorList>
            <person name="Nicholson A.C."/>
            <person name="Gulvik C.A."/>
            <person name="Whitney A.M."/>
            <person name="Humrighouse B.W."/>
            <person name="Bell M."/>
            <person name="Holmes B."/>
            <person name="Steigerwalt A.G."/>
            <person name="Villarma A."/>
            <person name="Sheth M."/>
            <person name="Batra D."/>
            <person name="Pryor J."/>
            <person name="Bernardet J.-F."/>
            <person name="Hugo C."/>
            <person name="Kampfer P."/>
            <person name="Newman J.D."/>
            <person name="McQuiston J.R."/>
        </authorList>
    </citation>
    <scope>NUCLEOTIDE SEQUENCE [LARGE SCALE GENOMIC DNA]</scope>
    <source>
        <strain evidence="7">G0081</strain>
    </source>
</reference>
<feature type="transmembrane region" description="Helical" evidence="5">
    <location>
        <begin position="57"/>
        <end position="80"/>
    </location>
</feature>
<keyword evidence="5" id="KW-0472">Membrane</keyword>
<organism evidence="6 7">
    <name type="scientific">Kaistella carnis</name>
    <dbReference type="NCBI Taxonomy" id="1241979"/>
    <lineage>
        <taxon>Bacteria</taxon>
        <taxon>Pseudomonadati</taxon>
        <taxon>Bacteroidota</taxon>
        <taxon>Flavobacteriia</taxon>
        <taxon>Flavobacteriales</taxon>
        <taxon>Weeksellaceae</taxon>
        <taxon>Chryseobacterium group</taxon>
        <taxon>Kaistella</taxon>
    </lineage>
</organism>
<gene>
    <name evidence="6" type="ORF">EIB73_13655</name>
</gene>
<dbReference type="RefSeq" id="WP_125025791.1">
    <property type="nucleotide sequence ID" value="NZ_CP034159.1"/>
</dbReference>
<evidence type="ECO:0000256" key="2">
    <source>
        <dbReference type="ARBA" id="ARBA00022448"/>
    </source>
</evidence>
<dbReference type="GO" id="GO:0005886">
    <property type="term" value="C:plasma membrane"/>
    <property type="evidence" value="ECO:0007669"/>
    <property type="project" value="UniProtKB-SubCell"/>
</dbReference>
<feature type="transmembrane region" description="Helical" evidence="5">
    <location>
        <begin position="307"/>
        <end position="328"/>
    </location>
</feature>
<keyword evidence="3" id="KW-0050">Antiport</keyword>
<dbReference type="GO" id="GO:0006811">
    <property type="term" value="P:monoatomic ion transport"/>
    <property type="evidence" value="ECO:0007669"/>
    <property type="project" value="UniProtKB-KW"/>
</dbReference>
<feature type="transmembrane region" description="Helical" evidence="5">
    <location>
        <begin position="365"/>
        <end position="383"/>
    </location>
</feature>
<keyword evidence="2" id="KW-0813">Transport</keyword>
<comment type="subcellular location">
    <subcellularLocation>
        <location evidence="1">Cell membrane</location>
        <topology evidence="1">Multi-pass membrane protein</topology>
    </subcellularLocation>
</comment>
<evidence type="ECO:0000256" key="3">
    <source>
        <dbReference type="ARBA" id="ARBA00022449"/>
    </source>
</evidence>
<feature type="transmembrane region" description="Helical" evidence="5">
    <location>
        <begin position="234"/>
        <end position="255"/>
    </location>
</feature>
<evidence type="ECO:0000256" key="5">
    <source>
        <dbReference type="SAM" id="Phobius"/>
    </source>
</evidence>
<feature type="transmembrane region" description="Helical" evidence="5">
    <location>
        <begin position="335"/>
        <end position="353"/>
    </location>
</feature>
<accession>A0A3G8XKW1</accession>
<evidence type="ECO:0000313" key="7">
    <source>
        <dbReference type="Proteomes" id="UP000270185"/>
    </source>
</evidence>
<name>A0A3G8XKW1_9FLAO</name>
<feature type="transmembrane region" description="Helical" evidence="5">
    <location>
        <begin position="156"/>
        <end position="177"/>
    </location>
</feature>
<dbReference type="PANTHER" id="PTHR32507">
    <property type="entry name" value="NA(+)/H(+) ANTIPORTER 1"/>
    <property type="match status" value="1"/>
</dbReference>
<dbReference type="OrthoDB" id="643057at2"/>
<feature type="transmembrane region" description="Helical" evidence="5">
    <location>
        <begin position="122"/>
        <end position="144"/>
    </location>
</feature>
<feature type="transmembrane region" description="Helical" evidence="5">
    <location>
        <begin position="276"/>
        <end position="295"/>
    </location>
</feature>
<keyword evidence="5" id="KW-0812">Transmembrane</keyword>
<dbReference type="PANTHER" id="PTHR32507:SF0">
    <property type="entry name" value="NA(+)_H(+) ANTIPORTER 2-RELATED"/>
    <property type="match status" value="1"/>
</dbReference>
<dbReference type="KEGG" id="ccas:EIB73_13655"/>
<protein>
    <submittedName>
        <fullName evidence="6">Sodium:proton antiporter</fullName>
    </submittedName>
</protein>
<dbReference type="Proteomes" id="UP000270185">
    <property type="component" value="Chromosome"/>
</dbReference>
<sequence>MAELFIIGICVVLLISYLFDITTKFTKIPSVILLLAVGWLLNQVGGLFNIIVPNLNVILPILGTVGLILIVLEGSLELELNRSTKEVVKKSAVIALVPLVIIAIGFSLFLNYEWGISFKQSLINIIPFCIISSSIAIPSAINLSKDKRQFITYESSLSDIIGVIFFNFATFGTAITLSGVFHFAGQFLLMLLISLVSSLVLAFLLAKIDHHIKYGPIIILNILIYQISKIYHLPALIFILFFGLVLGNIDELRHLKILRNVRFTKLNREVKHFKDVVIEATFIVRTLFFIVFGFVLKTEDIINQDSLVWSISIVVAIYILRAIFLKLGKMDLQPLFYIAPRGLITVLLFLSITPQQRFPYLNESVVIQVILITTFIMMIGLLFEKKVKPEMLRFPNFRKEKPSEE</sequence>
<keyword evidence="4" id="KW-0406">Ion transport</keyword>
<keyword evidence="5" id="KW-1133">Transmembrane helix</keyword>
<dbReference type="AlphaFoldDB" id="A0A3G8XKW1"/>
<feature type="transmembrane region" description="Helical" evidence="5">
    <location>
        <begin position="30"/>
        <end position="51"/>
    </location>
</feature>
<feature type="transmembrane region" description="Helical" evidence="5">
    <location>
        <begin position="183"/>
        <end position="205"/>
    </location>
</feature>
<dbReference type="EMBL" id="CP034159">
    <property type="protein sequence ID" value="AZI34155.1"/>
    <property type="molecule type" value="Genomic_DNA"/>
</dbReference>
<proteinExistence type="predicted"/>
<feature type="transmembrane region" description="Helical" evidence="5">
    <location>
        <begin position="6"/>
        <end position="23"/>
    </location>
</feature>
<evidence type="ECO:0000256" key="4">
    <source>
        <dbReference type="ARBA" id="ARBA00023065"/>
    </source>
</evidence>
<keyword evidence="7" id="KW-1185">Reference proteome</keyword>
<evidence type="ECO:0000313" key="6">
    <source>
        <dbReference type="EMBL" id="AZI34155.1"/>
    </source>
</evidence>
<feature type="transmembrane region" description="Helical" evidence="5">
    <location>
        <begin position="92"/>
        <end position="110"/>
    </location>
</feature>
<dbReference type="GO" id="GO:0015297">
    <property type="term" value="F:antiporter activity"/>
    <property type="evidence" value="ECO:0007669"/>
    <property type="project" value="UniProtKB-KW"/>
</dbReference>
<evidence type="ECO:0000256" key="1">
    <source>
        <dbReference type="ARBA" id="ARBA00004651"/>
    </source>
</evidence>